<dbReference type="RefSeq" id="WP_072581001.1">
    <property type="nucleotide sequence ID" value="NZ_CP016020.1"/>
</dbReference>
<feature type="region of interest" description="Disordered" evidence="1">
    <location>
        <begin position="39"/>
        <end position="62"/>
    </location>
</feature>
<gene>
    <name evidence="2" type="ORF">A9C19_16415</name>
</gene>
<accession>A0A1L3MV42</accession>
<evidence type="ECO:0000313" key="2">
    <source>
        <dbReference type="EMBL" id="APH06199.1"/>
    </source>
</evidence>
<evidence type="ECO:0000313" key="3">
    <source>
        <dbReference type="Proteomes" id="UP000181936"/>
    </source>
</evidence>
<protein>
    <submittedName>
        <fullName evidence="2">Uncharacterized protein</fullName>
    </submittedName>
</protein>
<dbReference type="Proteomes" id="UP000181936">
    <property type="component" value="Chromosome"/>
</dbReference>
<sequence>MLVYFRLTKEAKDPSLCFPLNVFSRSTVEDRIDSVVSRSSVKVEEKGTGDGSKGTGNDSPSEIAQSWQGNFPYVGVDKYRNITLKKGKVIYVGEPYPTGYATTKSAVNRIKGDSRKLFEGLQVKPYWEDGMAAAEYRSKMMAYEIIEDRNVAYGVTKANPQFGDGGLPQMFIPDFNELIKTGKIKKIESEAIDLNNYKMHLDDYNKMMGLNTGEIIINNKEIYYGINSENFMNVFSSEVNTYTNGDIERYNFKNPHIIDGLSFWIRTVFKKDHISSIELKNADPKFKNSYENWSDDKVELKKKSHDEWLIKQLGQPTEVNQGSIKYNYTWGEVISYYDPRSGDMGIAINYYEQDE</sequence>
<proteinExistence type="predicted"/>
<dbReference type="AlphaFoldDB" id="A0A1L3MV42"/>
<dbReference type="EMBL" id="CP016020">
    <property type="protein sequence ID" value="APH06199.1"/>
    <property type="molecule type" value="Genomic_DNA"/>
</dbReference>
<reference evidence="2 3" key="1">
    <citation type="journal article" date="2016" name="Sci. Rep.">
        <title>Complete genome sequence and transcriptomic analysis of a novel marine strain Bacillus weihaiensis reveals the mechanism of brown algae degradation.</title>
        <authorList>
            <person name="Zhu Y."/>
            <person name="Chen P."/>
            <person name="Bao Y."/>
            <person name="Men Y."/>
            <person name="Zeng Y."/>
            <person name="Yang J."/>
            <person name="Sun J."/>
            <person name="Sun Y."/>
        </authorList>
    </citation>
    <scope>NUCLEOTIDE SEQUENCE [LARGE SCALE GENOMIC DNA]</scope>
    <source>
        <strain evidence="2 3">Alg07</strain>
    </source>
</reference>
<dbReference type="KEGG" id="bwh:A9C19_16415"/>
<dbReference type="STRING" id="1547283.A9C19_16415"/>
<evidence type="ECO:0000256" key="1">
    <source>
        <dbReference type="SAM" id="MobiDB-lite"/>
    </source>
</evidence>
<organism evidence="2 3">
    <name type="scientific">Bacillus weihaiensis</name>
    <dbReference type="NCBI Taxonomy" id="1547283"/>
    <lineage>
        <taxon>Bacteria</taxon>
        <taxon>Bacillati</taxon>
        <taxon>Bacillota</taxon>
        <taxon>Bacilli</taxon>
        <taxon>Bacillales</taxon>
        <taxon>Bacillaceae</taxon>
        <taxon>Bacillus</taxon>
    </lineage>
</organism>
<name>A0A1L3MV42_9BACI</name>
<keyword evidence="3" id="KW-1185">Reference proteome</keyword>